<dbReference type="InterPro" id="IPR025178">
    <property type="entry name" value="Lnb_N"/>
</dbReference>
<dbReference type="InterPro" id="IPR057436">
    <property type="entry name" value="5TMH_Lnb"/>
</dbReference>
<evidence type="ECO:0000256" key="1">
    <source>
        <dbReference type="SAM" id="Phobius"/>
    </source>
</evidence>
<keyword evidence="1" id="KW-1133">Transmembrane helix</keyword>
<gene>
    <name evidence="5" type="ORF">DXN05_00560</name>
</gene>
<keyword evidence="6" id="KW-1185">Reference proteome</keyword>
<evidence type="ECO:0000259" key="3">
    <source>
        <dbReference type="Pfam" id="PF13387"/>
    </source>
</evidence>
<dbReference type="EMBL" id="QTJU01000001">
    <property type="protein sequence ID" value="RFM29512.1"/>
    <property type="molecule type" value="Genomic_DNA"/>
</dbReference>
<keyword evidence="1" id="KW-0812">Transmembrane</keyword>
<organism evidence="5 6">
    <name type="scientific">Deminuibacter soli</name>
    <dbReference type="NCBI Taxonomy" id="2291815"/>
    <lineage>
        <taxon>Bacteria</taxon>
        <taxon>Pseudomonadati</taxon>
        <taxon>Bacteroidota</taxon>
        <taxon>Chitinophagia</taxon>
        <taxon>Chitinophagales</taxon>
        <taxon>Chitinophagaceae</taxon>
        <taxon>Deminuibacter</taxon>
    </lineage>
</organism>
<keyword evidence="2" id="KW-0732">Signal</keyword>
<evidence type="ECO:0000256" key="2">
    <source>
        <dbReference type="SAM" id="SignalP"/>
    </source>
</evidence>
<feature type="transmembrane region" description="Helical" evidence="1">
    <location>
        <begin position="366"/>
        <end position="383"/>
    </location>
</feature>
<sequence>MKKSVVFLSLLFTLATSTLFAQNDSCHLRISVLTCAPGEELYSTFGHCAIRVTDSSTRQDLTFNYGTFNFDDPDFYTNFLLGKQLFSLSVSDFSYFMPEYVEEHRTVTEQVLNLSCAEKQRIFDALKENYLPQNRYYKYDFFFDNCTTRIEGLLKNNVAGYHIPNPIVPPGTTFRKLIHNYLDKGGEPWSKLGIDILLGSKIDKLTTTEDAQFLPDYLRKGIDSAVTPAQPHGIVLRTTNIYEGQAPGMPQGKYVPLIIFSVFALVVLVLSPMTSRPARMVVRIADTLLLYLTGLAGIMLLFMWFGTDHLICRNNFNLLWALPTNFIAAFFIWKKPSWVRKYFLAAALIQIVTLVGWWAWPQQLNIALVPIVIVLAFRYIQLAKNK</sequence>
<feature type="transmembrane region" description="Helical" evidence="1">
    <location>
        <begin position="254"/>
        <end position="272"/>
    </location>
</feature>
<reference evidence="5 6" key="1">
    <citation type="submission" date="2018-08" db="EMBL/GenBank/DDBJ databases">
        <title>Chitinophagaceae sp. K23C18032701, a novel bacterium isolated from forest soil.</title>
        <authorList>
            <person name="Wang C."/>
        </authorList>
    </citation>
    <scope>NUCLEOTIDE SEQUENCE [LARGE SCALE GENOMIC DNA]</scope>
    <source>
        <strain evidence="5 6">K23C18032701</strain>
    </source>
</reference>
<dbReference type="AlphaFoldDB" id="A0A3E1NNL1"/>
<feature type="transmembrane region" description="Helical" evidence="1">
    <location>
        <begin position="342"/>
        <end position="360"/>
    </location>
</feature>
<feature type="transmembrane region" description="Helical" evidence="1">
    <location>
        <begin position="284"/>
        <end position="305"/>
    </location>
</feature>
<evidence type="ECO:0000259" key="4">
    <source>
        <dbReference type="Pfam" id="PF25221"/>
    </source>
</evidence>
<dbReference type="Pfam" id="PF25221">
    <property type="entry name" value="5TMH_Lnb"/>
    <property type="match status" value="1"/>
</dbReference>
<accession>A0A3E1NNL1</accession>
<feature type="domain" description="Lnb-like transmembrane" evidence="4">
    <location>
        <begin position="255"/>
        <end position="380"/>
    </location>
</feature>
<proteinExistence type="predicted"/>
<dbReference type="RefSeq" id="WP_116845269.1">
    <property type="nucleotide sequence ID" value="NZ_QTJU01000001.1"/>
</dbReference>
<name>A0A3E1NNL1_9BACT</name>
<feature type="domain" description="Lnb N-terminal periplasmic" evidence="3">
    <location>
        <begin position="20"/>
        <end position="162"/>
    </location>
</feature>
<evidence type="ECO:0000313" key="5">
    <source>
        <dbReference type="EMBL" id="RFM29512.1"/>
    </source>
</evidence>
<dbReference type="OrthoDB" id="319167at2"/>
<comment type="caution">
    <text evidence="5">The sequence shown here is derived from an EMBL/GenBank/DDBJ whole genome shotgun (WGS) entry which is preliminary data.</text>
</comment>
<feature type="transmembrane region" description="Helical" evidence="1">
    <location>
        <begin position="317"/>
        <end position="333"/>
    </location>
</feature>
<feature type="signal peptide" evidence="2">
    <location>
        <begin position="1"/>
        <end position="21"/>
    </location>
</feature>
<feature type="chain" id="PRO_5017707865" evidence="2">
    <location>
        <begin position="22"/>
        <end position="386"/>
    </location>
</feature>
<protein>
    <submittedName>
        <fullName evidence="5">DUF4105 domain-containing protein</fullName>
    </submittedName>
</protein>
<evidence type="ECO:0000313" key="6">
    <source>
        <dbReference type="Proteomes" id="UP000261284"/>
    </source>
</evidence>
<dbReference type="Proteomes" id="UP000261284">
    <property type="component" value="Unassembled WGS sequence"/>
</dbReference>
<keyword evidence="1" id="KW-0472">Membrane</keyword>
<dbReference type="Pfam" id="PF13387">
    <property type="entry name" value="Lnb_N"/>
    <property type="match status" value="1"/>
</dbReference>